<comment type="subcellular location">
    <subcellularLocation>
        <location evidence="7">Cytoplasm</location>
    </subcellularLocation>
</comment>
<keyword evidence="4 7" id="KW-0378">Hydrolase</keyword>
<dbReference type="Pfam" id="PF01546">
    <property type="entry name" value="Peptidase_M20"/>
    <property type="match status" value="1"/>
</dbReference>
<feature type="binding site" evidence="7">
    <location>
        <position position="200"/>
    </location>
    <ligand>
        <name>Zn(2+)</name>
        <dbReference type="ChEBI" id="CHEBI:29105"/>
        <label>1</label>
    </ligand>
</feature>
<dbReference type="EC" id="3.4.11.4" evidence="7"/>
<feature type="binding site" evidence="7">
    <location>
        <position position="143"/>
    </location>
    <ligand>
        <name>Zn(2+)</name>
        <dbReference type="ChEBI" id="CHEBI:29105"/>
        <label>2</label>
    </ligand>
</feature>
<feature type="active site" evidence="7">
    <location>
        <position position="82"/>
    </location>
</feature>
<evidence type="ECO:0000256" key="4">
    <source>
        <dbReference type="ARBA" id="ARBA00022801"/>
    </source>
</evidence>
<accession>A0ABW5LWH5</accession>
<dbReference type="RefSeq" id="WP_379666391.1">
    <property type="nucleotide sequence ID" value="NZ_JBHULH010000004.1"/>
</dbReference>
<evidence type="ECO:0000256" key="2">
    <source>
        <dbReference type="ARBA" id="ARBA00022670"/>
    </source>
</evidence>
<dbReference type="NCBIfam" id="TIGR01882">
    <property type="entry name" value="peptidase-T"/>
    <property type="match status" value="1"/>
</dbReference>
<evidence type="ECO:0000256" key="7">
    <source>
        <dbReference type="HAMAP-Rule" id="MF_00550"/>
    </source>
</evidence>
<keyword evidence="7" id="KW-0963">Cytoplasm</keyword>
<dbReference type="PANTHER" id="PTHR42994">
    <property type="entry name" value="PEPTIDASE T"/>
    <property type="match status" value="1"/>
</dbReference>
<dbReference type="InterPro" id="IPR002933">
    <property type="entry name" value="Peptidase_M20"/>
</dbReference>
<dbReference type="EMBL" id="JBHULH010000004">
    <property type="protein sequence ID" value="MFD2567682.1"/>
    <property type="molecule type" value="Genomic_DNA"/>
</dbReference>
<keyword evidence="5 7" id="KW-0862">Zinc</keyword>
<dbReference type="SUPFAM" id="SSF53187">
    <property type="entry name" value="Zn-dependent exopeptidases"/>
    <property type="match status" value="1"/>
</dbReference>
<protein>
    <recommendedName>
        <fullName evidence="7">Peptidase T</fullName>
        <ecNumber evidence="7">3.4.11.4</ecNumber>
    </recommendedName>
    <alternativeName>
        <fullName evidence="7">Aminotripeptidase</fullName>
        <shortName evidence="7">Tripeptidase</shortName>
    </alternativeName>
    <alternativeName>
        <fullName evidence="7">Tripeptide aminopeptidase</fullName>
    </alternativeName>
</protein>
<feature type="binding site" evidence="7">
    <location>
        <position position="143"/>
    </location>
    <ligand>
        <name>Zn(2+)</name>
        <dbReference type="ChEBI" id="CHEBI:29105"/>
        <label>1</label>
    </ligand>
</feature>
<dbReference type="HAMAP" id="MF_00550">
    <property type="entry name" value="Aminopeptidase_M20"/>
    <property type="match status" value="1"/>
</dbReference>
<feature type="binding site" evidence="7">
    <location>
        <position position="178"/>
    </location>
    <ligand>
        <name>Zn(2+)</name>
        <dbReference type="ChEBI" id="CHEBI:29105"/>
        <label>2</label>
    </ligand>
</feature>
<dbReference type="Gene3D" id="3.30.70.360">
    <property type="match status" value="1"/>
</dbReference>
<dbReference type="SUPFAM" id="SSF55031">
    <property type="entry name" value="Bacterial exopeptidase dimerisation domain"/>
    <property type="match status" value="1"/>
</dbReference>
<dbReference type="PIRSF" id="PIRSF037215">
    <property type="entry name" value="Peptidase_M20B"/>
    <property type="match status" value="1"/>
</dbReference>
<dbReference type="Proteomes" id="UP001597508">
    <property type="component" value="Unassembled WGS sequence"/>
</dbReference>
<evidence type="ECO:0000256" key="6">
    <source>
        <dbReference type="ARBA" id="ARBA00023049"/>
    </source>
</evidence>
<keyword evidence="2 7" id="KW-0645">Protease</keyword>
<name>A0ABW5LWH5_9FLAO</name>
<dbReference type="NCBIfam" id="NF009920">
    <property type="entry name" value="PRK13381.1"/>
    <property type="match status" value="1"/>
</dbReference>
<dbReference type="InterPro" id="IPR011650">
    <property type="entry name" value="Peptidase_M20_dimer"/>
</dbReference>
<evidence type="ECO:0000256" key="3">
    <source>
        <dbReference type="ARBA" id="ARBA00022723"/>
    </source>
</evidence>
<feature type="active site" description="Proton acceptor" evidence="7">
    <location>
        <position position="177"/>
    </location>
</feature>
<dbReference type="CDD" id="cd03892">
    <property type="entry name" value="M20_peptT"/>
    <property type="match status" value="1"/>
</dbReference>
<dbReference type="PROSITE" id="PS00759">
    <property type="entry name" value="ARGE_DAPE_CPG2_2"/>
    <property type="match status" value="1"/>
</dbReference>
<dbReference type="Gene3D" id="3.40.630.10">
    <property type="entry name" value="Zn peptidases"/>
    <property type="match status" value="1"/>
</dbReference>
<evidence type="ECO:0000313" key="10">
    <source>
        <dbReference type="Proteomes" id="UP001597508"/>
    </source>
</evidence>
<keyword evidence="10" id="KW-1185">Reference proteome</keyword>
<dbReference type="PANTHER" id="PTHR42994:SF1">
    <property type="entry name" value="PEPTIDASE T"/>
    <property type="match status" value="1"/>
</dbReference>
<comment type="similarity">
    <text evidence="1 7">Belongs to the peptidase M20B family.</text>
</comment>
<dbReference type="InterPro" id="IPR010161">
    <property type="entry name" value="Peptidase_M20B"/>
</dbReference>
<comment type="catalytic activity">
    <reaction evidence="7">
        <text>Release of the N-terminal residue from a tripeptide.</text>
        <dbReference type="EC" id="3.4.11.4"/>
    </reaction>
</comment>
<dbReference type="NCBIfam" id="NF003976">
    <property type="entry name" value="PRK05469.1"/>
    <property type="match status" value="1"/>
</dbReference>
<organism evidence="9 10">
    <name type="scientific">Pseudotenacibaculum haliotis</name>
    <dbReference type="NCBI Taxonomy" id="1862138"/>
    <lineage>
        <taxon>Bacteria</taxon>
        <taxon>Pseudomonadati</taxon>
        <taxon>Bacteroidota</taxon>
        <taxon>Flavobacteriia</taxon>
        <taxon>Flavobacteriales</taxon>
        <taxon>Flavobacteriaceae</taxon>
        <taxon>Pseudotenacibaculum</taxon>
    </lineage>
</organism>
<evidence type="ECO:0000256" key="5">
    <source>
        <dbReference type="ARBA" id="ARBA00022833"/>
    </source>
</evidence>
<proteinExistence type="inferred from homology"/>
<comment type="function">
    <text evidence="7">Cleaves the N-terminal amino acid of tripeptides.</text>
</comment>
<keyword evidence="7 9" id="KW-0031">Aminopeptidase</keyword>
<gene>
    <name evidence="7 9" type="primary">pepT</name>
    <name evidence="9" type="ORF">ACFSRZ_09880</name>
</gene>
<sequence>MNQDHIIKRFISYVTVDTESDPNNPAFPSTEKQWDLAKLLVEELKEIGMTDVTLDENCYVMATLPSNLDYEVPTIGFVSHIDTSPDFTGANVQPQIHENYDGSDIVLNKEENIVLSPSYFEDLLMYKGQTIITTDGTTLLGADDKAGITEIVSAMEHLINNPEIKHGTIRICFTPDEEVGKGAHKFDVEKFGADWAYTMDGSQVGELEYENFNAAGAKITVNGKIVHPGYAKGKMINSMTIASDFINRLPANEVPEKTSGYEGFFHLYSLEGKVEKTVLQYIIRDHDRELFEKRKEQMQQIGADMNAELGSELIEIEIKDQYYNMKEKVVPVMHIVDIAEEVMKEQGITPLIKPIRGGTDGSQLSYMGLPCPNIFAGGHNFHGRYEYVPAESIVKATNVIVGIAQKVAERFKN</sequence>
<keyword evidence="6 7" id="KW-0482">Metalloprotease</keyword>
<evidence type="ECO:0000313" key="9">
    <source>
        <dbReference type="EMBL" id="MFD2567682.1"/>
    </source>
</evidence>
<feature type="binding site" evidence="7">
    <location>
        <position position="80"/>
    </location>
    <ligand>
        <name>Zn(2+)</name>
        <dbReference type="ChEBI" id="CHEBI:29105"/>
        <label>1</label>
    </ligand>
</feature>
<dbReference type="PROSITE" id="PS00758">
    <property type="entry name" value="ARGE_DAPE_CPG2_1"/>
    <property type="match status" value="1"/>
</dbReference>
<dbReference type="InterPro" id="IPR001261">
    <property type="entry name" value="ArgE/DapE_CS"/>
</dbReference>
<evidence type="ECO:0000256" key="1">
    <source>
        <dbReference type="ARBA" id="ARBA00009692"/>
    </source>
</evidence>
<feature type="domain" description="Peptidase M20 dimerisation" evidence="8">
    <location>
        <begin position="209"/>
        <end position="308"/>
    </location>
</feature>
<comment type="caution">
    <text evidence="9">The sequence shown here is derived from an EMBL/GenBank/DDBJ whole genome shotgun (WGS) entry which is preliminary data.</text>
</comment>
<feature type="binding site" evidence="7">
    <location>
        <position position="382"/>
    </location>
    <ligand>
        <name>Zn(2+)</name>
        <dbReference type="ChEBI" id="CHEBI:29105"/>
        <label>2</label>
    </ligand>
</feature>
<dbReference type="InterPro" id="IPR036264">
    <property type="entry name" value="Bact_exopeptidase_dim_dom"/>
</dbReference>
<reference evidence="10" key="1">
    <citation type="journal article" date="2019" name="Int. J. Syst. Evol. Microbiol.">
        <title>The Global Catalogue of Microorganisms (GCM) 10K type strain sequencing project: providing services to taxonomists for standard genome sequencing and annotation.</title>
        <authorList>
            <consortium name="The Broad Institute Genomics Platform"/>
            <consortium name="The Broad Institute Genome Sequencing Center for Infectious Disease"/>
            <person name="Wu L."/>
            <person name="Ma J."/>
        </authorList>
    </citation>
    <scope>NUCLEOTIDE SEQUENCE [LARGE SCALE GENOMIC DNA]</scope>
    <source>
        <strain evidence="10">KCTC 52127</strain>
    </source>
</reference>
<dbReference type="GO" id="GO:0045148">
    <property type="term" value="F:tripeptide aminopeptidase activity"/>
    <property type="evidence" value="ECO:0007669"/>
    <property type="project" value="UniProtKB-EC"/>
</dbReference>
<keyword evidence="3 7" id="KW-0479">Metal-binding</keyword>
<comment type="cofactor">
    <cofactor evidence="7">
        <name>Zn(2+)</name>
        <dbReference type="ChEBI" id="CHEBI:29105"/>
    </cofactor>
    <text evidence="7">Binds 2 Zn(2+) ions per subunit.</text>
</comment>
<dbReference type="Pfam" id="PF07687">
    <property type="entry name" value="M20_dimer"/>
    <property type="match status" value="1"/>
</dbReference>
<evidence type="ECO:0000259" key="8">
    <source>
        <dbReference type="Pfam" id="PF07687"/>
    </source>
</evidence>